<keyword evidence="3 6" id="KW-0560">Oxidoreductase</keyword>
<comment type="cofactor">
    <cofactor evidence="5">
        <name>heme</name>
        <dbReference type="ChEBI" id="CHEBI:30413"/>
    </cofactor>
</comment>
<evidence type="ECO:0000256" key="5">
    <source>
        <dbReference type="PIRSR" id="PIRSR602401-1"/>
    </source>
</evidence>
<dbReference type="GO" id="GO:0016705">
    <property type="term" value="F:oxidoreductase activity, acting on paired donors, with incorporation or reduction of molecular oxygen"/>
    <property type="evidence" value="ECO:0007669"/>
    <property type="project" value="InterPro"/>
</dbReference>
<proteinExistence type="inferred from homology"/>
<dbReference type="AlphaFoldDB" id="A0A9N9H5H1"/>
<keyword evidence="6" id="KW-0503">Monooxygenase</keyword>
<dbReference type="SUPFAM" id="SSF48264">
    <property type="entry name" value="Cytochrome P450"/>
    <property type="match status" value="1"/>
</dbReference>
<dbReference type="Gene3D" id="1.10.630.10">
    <property type="entry name" value="Cytochrome P450"/>
    <property type="match status" value="1"/>
</dbReference>
<dbReference type="InterPro" id="IPR001128">
    <property type="entry name" value="Cyt_P450"/>
</dbReference>
<dbReference type="Pfam" id="PF00067">
    <property type="entry name" value="p450"/>
    <property type="match status" value="1"/>
</dbReference>
<evidence type="ECO:0000313" key="8">
    <source>
        <dbReference type="Proteomes" id="UP000789831"/>
    </source>
</evidence>
<organism evidence="7 8">
    <name type="scientific">Ambispora gerdemannii</name>
    <dbReference type="NCBI Taxonomy" id="144530"/>
    <lineage>
        <taxon>Eukaryota</taxon>
        <taxon>Fungi</taxon>
        <taxon>Fungi incertae sedis</taxon>
        <taxon>Mucoromycota</taxon>
        <taxon>Glomeromycotina</taxon>
        <taxon>Glomeromycetes</taxon>
        <taxon>Archaeosporales</taxon>
        <taxon>Ambisporaceae</taxon>
        <taxon>Ambispora</taxon>
    </lineage>
</organism>
<gene>
    <name evidence="7" type="ORF">AGERDE_LOCUS11766</name>
</gene>
<reference evidence="7" key="1">
    <citation type="submission" date="2021-06" db="EMBL/GenBank/DDBJ databases">
        <authorList>
            <person name="Kallberg Y."/>
            <person name="Tangrot J."/>
            <person name="Rosling A."/>
        </authorList>
    </citation>
    <scope>NUCLEOTIDE SEQUENCE</scope>
    <source>
        <strain evidence="7">MT106</strain>
    </source>
</reference>
<keyword evidence="4 5" id="KW-0408">Iron</keyword>
<dbReference type="GO" id="GO:0005506">
    <property type="term" value="F:iron ion binding"/>
    <property type="evidence" value="ECO:0007669"/>
    <property type="project" value="InterPro"/>
</dbReference>
<dbReference type="GO" id="GO:0020037">
    <property type="term" value="F:heme binding"/>
    <property type="evidence" value="ECO:0007669"/>
    <property type="project" value="InterPro"/>
</dbReference>
<dbReference type="InterPro" id="IPR017972">
    <property type="entry name" value="Cyt_P450_CS"/>
</dbReference>
<accession>A0A9N9H5H1</accession>
<protein>
    <submittedName>
        <fullName evidence="7">7524_t:CDS:1</fullName>
    </submittedName>
</protein>
<feature type="non-terminal residue" evidence="7">
    <location>
        <position position="1"/>
    </location>
</feature>
<comment type="similarity">
    <text evidence="1 6">Belongs to the cytochrome P450 family.</text>
</comment>
<evidence type="ECO:0000256" key="4">
    <source>
        <dbReference type="ARBA" id="ARBA00023004"/>
    </source>
</evidence>
<dbReference type="PRINTS" id="PR00463">
    <property type="entry name" value="EP450I"/>
</dbReference>
<evidence type="ECO:0000313" key="7">
    <source>
        <dbReference type="EMBL" id="CAG8660069.1"/>
    </source>
</evidence>
<feature type="binding site" description="axial binding residue" evidence="5">
    <location>
        <position position="70"/>
    </location>
    <ligand>
        <name>heme</name>
        <dbReference type="ChEBI" id="CHEBI:30413"/>
    </ligand>
    <ligandPart>
        <name>Fe</name>
        <dbReference type="ChEBI" id="CHEBI:18248"/>
    </ligandPart>
</feature>
<comment type="caution">
    <text evidence="7">The sequence shown here is derived from an EMBL/GenBank/DDBJ whole genome shotgun (WGS) entry which is preliminary data.</text>
</comment>
<keyword evidence="2 5" id="KW-0479">Metal-binding</keyword>
<dbReference type="OrthoDB" id="1470350at2759"/>
<dbReference type="InterPro" id="IPR002401">
    <property type="entry name" value="Cyt_P450_E_grp-I"/>
</dbReference>
<sequence length="128" mass="14737">ITVKDDILPGGIPVNAGDMILWAPYRMGRDEHIWGEDANEFKPERFLKSGEFIRPTSFKHPVFNAGPRICPGQEFATIEVIILITTMLKNYRFELLTNEKKVKYSKSIFLQMKHPLMVKVTKREVSVS</sequence>
<evidence type="ECO:0000256" key="2">
    <source>
        <dbReference type="ARBA" id="ARBA00022723"/>
    </source>
</evidence>
<dbReference type="EMBL" id="CAJVPL010005732">
    <property type="protein sequence ID" value="CAG8660069.1"/>
    <property type="molecule type" value="Genomic_DNA"/>
</dbReference>
<name>A0A9N9H5H1_9GLOM</name>
<evidence type="ECO:0000256" key="1">
    <source>
        <dbReference type="ARBA" id="ARBA00010617"/>
    </source>
</evidence>
<dbReference type="GO" id="GO:0006629">
    <property type="term" value="P:lipid metabolic process"/>
    <property type="evidence" value="ECO:0007669"/>
    <property type="project" value="UniProtKB-ARBA"/>
</dbReference>
<dbReference type="PANTHER" id="PTHR24296">
    <property type="entry name" value="CYTOCHROME P450"/>
    <property type="match status" value="1"/>
</dbReference>
<keyword evidence="5 6" id="KW-0349">Heme</keyword>
<keyword evidence="8" id="KW-1185">Reference proteome</keyword>
<evidence type="ECO:0000256" key="6">
    <source>
        <dbReference type="RuleBase" id="RU000461"/>
    </source>
</evidence>
<evidence type="ECO:0000256" key="3">
    <source>
        <dbReference type="ARBA" id="ARBA00023002"/>
    </source>
</evidence>
<dbReference type="InterPro" id="IPR036396">
    <property type="entry name" value="Cyt_P450_sf"/>
</dbReference>
<dbReference type="Proteomes" id="UP000789831">
    <property type="component" value="Unassembled WGS sequence"/>
</dbReference>
<dbReference type="GO" id="GO:0004497">
    <property type="term" value="F:monooxygenase activity"/>
    <property type="evidence" value="ECO:0007669"/>
    <property type="project" value="UniProtKB-KW"/>
</dbReference>
<dbReference type="PROSITE" id="PS00086">
    <property type="entry name" value="CYTOCHROME_P450"/>
    <property type="match status" value="1"/>
</dbReference>